<evidence type="ECO:0000313" key="1">
    <source>
        <dbReference type="EMBL" id="CAH1993698.1"/>
    </source>
</evidence>
<protein>
    <submittedName>
        <fullName evidence="1">Uncharacterized protein</fullName>
    </submittedName>
</protein>
<dbReference type="OrthoDB" id="62528at2759"/>
<sequence length="29" mass="3492">MRQLLLLVLEPFPTQSVFNFRESKEIVRT</sequence>
<keyword evidence="2" id="KW-1185">Reference proteome</keyword>
<organism evidence="1 2">
    <name type="scientific">Acanthoscelides obtectus</name>
    <name type="common">Bean weevil</name>
    <name type="synonym">Bruchus obtectus</name>
    <dbReference type="NCBI Taxonomy" id="200917"/>
    <lineage>
        <taxon>Eukaryota</taxon>
        <taxon>Metazoa</taxon>
        <taxon>Ecdysozoa</taxon>
        <taxon>Arthropoda</taxon>
        <taxon>Hexapoda</taxon>
        <taxon>Insecta</taxon>
        <taxon>Pterygota</taxon>
        <taxon>Neoptera</taxon>
        <taxon>Endopterygota</taxon>
        <taxon>Coleoptera</taxon>
        <taxon>Polyphaga</taxon>
        <taxon>Cucujiformia</taxon>
        <taxon>Chrysomeloidea</taxon>
        <taxon>Chrysomelidae</taxon>
        <taxon>Bruchinae</taxon>
        <taxon>Bruchini</taxon>
        <taxon>Acanthoscelides</taxon>
    </lineage>
</organism>
<evidence type="ECO:0000313" key="2">
    <source>
        <dbReference type="Proteomes" id="UP001152888"/>
    </source>
</evidence>
<dbReference type="Proteomes" id="UP001152888">
    <property type="component" value="Unassembled WGS sequence"/>
</dbReference>
<name>A0A9P0LHU2_ACAOB</name>
<dbReference type="EMBL" id="CAKOFQ010007181">
    <property type="protein sequence ID" value="CAH1993698.1"/>
    <property type="molecule type" value="Genomic_DNA"/>
</dbReference>
<proteinExistence type="predicted"/>
<accession>A0A9P0LHU2</accession>
<gene>
    <name evidence="1" type="ORF">ACAOBT_LOCUS21667</name>
</gene>
<reference evidence="1" key="1">
    <citation type="submission" date="2022-03" db="EMBL/GenBank/DDBJ databases">
        <authorList>
            <person name="Sayadi A."/>
        </authorList>
    </citation>
    <scope>NUCLEOTIDE SEQUENCE</scope>
</reference>
<dbReference type="AlphaFoldDB" id="A0A9P0LHU2"/>
<comment type="caution">
    <text evidence="1">The sequence shown here is derived from an EMBL/GenBank/DDBJ whole genome shotgun (WGS) entry which is preliminary data.</text>
</comment>